<evidence type="ECO:0000256" key="6">
    <source>
        <dbReference type="SAM" id="Coils"/>
    </source>
</evidence>
<evidence type="ECO:0000313" key="8">
    <source>
        <dbReference type="Proteomes" id="UP000658793"/>
    </source>
</evidence>
<dbReference type="Proteomes" id="UP000658793">
    <property type="component" value="Unassembled WGS sequence"/>
</dbReference>
<keyword evidence="8" id="KW-1185">Reference proteome</keyword>
<evidence type="ECO:0000256" key="1">
    <source>
        <dbReference type="ARBA" id="ARBA00004442"/>
    </source>
</evidence>
<evidence type="ECO:0000256" key="4">
    <source>
        <dbReference type="ARBA" id="ARBA00023136"/>
    </source>
</evidence>
<name>A0ABQ1HEM3_9FLAO</name>
<accession>A0ABQ1HEM3</accession>
<evidence type="ECO:0000313" key="7">
    <source>
        <dbReference type="EMBL" id="GGA72690.1"/>
    </source>
</evidence>
<feature type="coiled-coil region" evidence="6">
    <location>
        <begin position="204"/>
        <end position="231"/>
    </location>
</feature>
<dbReference type="SUPFAM" id="SSF56954">
    <property type="entry name" value="Outer membrane efflux proteins (OEP)"/>
    <property type="match status" value="1"/>
</dbReference>
<dbReference type="EMBL" id="BMGA01000002">
    <property type="protein sequence ID" value="GGA72690.1"/>
    <property type="molecule type" value="Genomic_DNA"/>
</dbReference>
<evidence type="ECO:0000256" key="5">
    <source>
        <dbReference type="ARBA" id="ARBA00023237"/>
    </source>
</evidence>
<dbReference type="Gene3D" id="1.20.1600.10">
    <property type="entry name" value="Outer membrane efflux proteins (OEP)"/>
    <property type="match status" value="1"/>
</dbReference>
<reference evidence="8" key="1">
    <citation type="journal article" date="2019" name="Int. J. Syst. Evol. Microbiol.">
        <title>The Global Catalogue of Microorganisms (GCM) 10K type strain sequencing project: providing services to taxonomists for standard genome sequencing and annotation.</title>
        <authorList>
            <consortium name="The Broad Institute Genomics Platform"/>
            <consortium name="The Broad Institute Genome Sequencing Center for Infectious Disease"/>
            <person name="Wu L."/>
            <person name="Ma J."/>
        </authorList>
    </citation>
    <scope>NUCLEOTIDE SEQUENCE [LARGE SCALE GENOMIC DNA]</scope>
    <source>
        <strain evidence="8">CGMCC 1.12811</strain>
    </source>
</reference>
<keyword evidence="4" id="KW-0472">Membrane</keyword>
<sequence>MKIVTYLFLCFGLSTYSQNQLEDYIKIGLQNNEVVKQHNFDINRSIWALKEAKSLFYPITSINANYTVADGGRTIDIPIGDMLNPVYATLNQITNSNAFPTLENQSVLINPNNFYDAKIHTTMPLLNYEIIYNKRIKAYQNDLQKVELDIYKRELVKDIKIAYYKFIQSTEAISIYEIALKLTLENQRVNQSLFKNDKINRTAVLRSDNEVKRIEAKLEEARQNSKNAQAYFNFLINQKLDTEIAFDKDNTLIPIDFYSENTKTREEFSKLKTASEINTTLSKLTQSYWFPKLSGFIDLGLQDFDFEVNKQSRYYFGGVALEWNIFSGNKNKYKLKQIQEERKSINSQTDNVRQQLLLQYEINRNNLLSKIELYKSEKNQNVAAKKYNDDISKLYKEGQVIYIEVLDAQNQYINSLLNSNIAFYDTWIAFAELERANATYNINF</sequence>
<keyword evidence="3" id="KW-0812">Transmembrane</keyword>
<comment type="caution">
    <text evidence="7">The sequence shown here is derived from an EMBL/GenBank/DDBJ whole genome shotgun (WGS) entry which is preliminary data.</text>
</comment>
<dbReference type="RefSeq" id="WP_188493368.1">
    <property type="nucleotide sequence ID" value="NZ_BMGA01000002.1"/>
</dbReference>
<feature type="coiled-coil region" evidence="6">
    <location>
        <begin position="335"/>
        <end position="377"/>
    </location>
</feature>
<evidence type="ECO:0000256" key="3">
    <source>
        <dbReference type="ARBA" id="ARBA00022692"/>
    </source>
</evidence>
<protein>
    <recommendedName>
        <fullName evidence="9">TolC family protein</fullName>
    </recommendedName>
</protein>
<evidence type="ECO:0008006" key="9">
    <source>
        <dbReference type="Google" id="ProtNLM"/>
    </source>
</evidence>
<comment type="subcellular location">
    <subcellularLocation>
        <location evidence="1">Cell outer membrane</location>
    </subcellularLocation>
</comment>
<gene>
    <name evidence="7" type="ORF">GCM10008015_11700</name>
</gene>
<keyword evidence="2" id="KW-1134">Transmembrane beta strand</keyword>
<evidence type="ECO:0000256" key="2">
    <source>
        <dbReference type="ARBA" id="ARBA00022452"/>
    </source>
</evidence>
<dbReference type="PANTHER" id="PTHR30026">
    <property type="entry name" value="OUTER MEMBRANE PROTEIN TOLC"/>
    <property type="match status" value="1"/>
</dbReference>
<organism evidence="7 8">
    <name type="scientific">Flavobacterium palustre</name>
    <dbReference type="NCBI Taxonomy" id="1476463"/>
    <lineage>
        <taxon>Bacteria</taxon>
        <taxon>Pseudomonadati</taxon>
        <taxon>Bacteroidota</taxon>
        <taxon>Flavobacteriia</taxon>
        <taxon>Flavobacteriales</taxon>
        <taxon>Flavobacteriaceae</taxon>
        <taxon>Flavobacterium</taxon>
    </lineage>
</organism>
<keyword evidence="6" id="KW-0175">Coiled coil</keyword>
<proteinExistence type="predicted"/>
<dbReference type="InterPro" id="IPR051906">
    <property type="entry name" value="TolC-like"/>
</dbReference>
<keyword evidence="5" id="KW-0998">Cell outer membrane</keyword>
<dbReference type="PANTHER" id="PTHR30026:SF20">
    <property type="entry name" value="OUTER MEMBRANE PROTEIN TOLC"/>
    <property type="match status" value="1"/>
</dbReference>